<dbReference type="EC" id="2.7.7.7" evidence="1"/>
<organism evidence="4 5">
    <name type="scientific">Macrostomum lignano</name>
    <dbReference type="NCBI Taxonomy" id="282301"/>
    <lineage>
        <taxon>Eukaryota</taxon>
        <taxon>Metazoa</taxon>
        <taxon>Spiralia</taxon>
        <taxon>Lophotrochozoa</taxon>
        <taxon>Platyhelminthes</taxon>
        <taxon>Rhabditophora</taxon>
        <taxon>Macrostomorpha</taxon>
        <taxon>Macrostomida</taxon>
        <taxon>Macrostomidae</taxon>
        <taxon>Macrostomum</taxon>
    </lineage>
</organism>
<dbReference type="PANTHER" id="PTHR10670:SF0">
    <property type="entry name" value="DNA POLYMERASE EPSILON CATALYTIC SUBUNIT A"/>
    <property type="match status" value="1"/>
</dbReference>
<comment type="catalytic activity">
    <reaction evidence="1">
        <text>DNA(n) + a 2'-deoxyribonucleoside 5'-triphosphate = DNA(n+1) + diphosphate</text>
        <dbReference type="Rhea" id="RHEA:22508"/>
        <dbReference type="Rhea" id="RHEA-COMP:17339"/>
        <dbReference type="Rhea" id="RHEA-COMP:17340"/>
        <dbReference type="ChEBI" id="CHEBI:33019"/>
        <dbReference type="ChEBI" id="CHEBI:61560"/>
        <dbReference type="ChEBI" id="CHEBI:173112"/>
        <dbReference type="EC" id="2.7.7.7"/>
    </reaction>
</comment>
<dbReference type="GO" id="GO:0008622">
    <property type="term" value="C:epsilon DNA polymerase complex"/>
    <property type="evidence" value="ECO:0007669"/>
    <property type="project" value="InterPro"/>
</dbReference>
<dbReference type="WBParaSite" id="maker-unitig_23444-snap-gene-0.1-mRNA-1">
    <property type="protein sequence ID" value="maker-unitig_23444-snap-gene-0.1-mRNA-1"/>
    <property type="gene ID" value="maker-unitig_23444-snap-gene-0.1"/>
</dbReference>
<feature type="domain" description="DNA polymerase epsilon ,catalytic subunit A thumb" evidence="3">
    <location>
        <begin position="18"/>
        <end position="48"/>
    </location>
</feature>
<evidence type="ECO:0000259" key="3">
    <source>
        <dbReference type="Pfam" id="PF22634"/>
    </source>
</evidence>
<proteinExistence type="inferred from homology"/>
<dbReference type="GO" id="GO:0051539">
    <property type="term" value="F:4 iron, 4 sulfur cluster binding"/>
    <property type="evidence" value="ECO:0007669"/>
    <property type="project" value="UniProtKB-KW"/>
</dbReference>
<name>A0A1I8F8Q7_9PLAT</name>
<keyword evidence="1" id="KW-0238">DNA-binding</keyword>
<keyword evidence="4" id="KW-1185">Reference proteome</keyword>
<dbReference type="GO" id="GO:0008310">
    <property type="term" value="F:single-stranded DNA 3'-5' DNA exonuclease activity"/>
    <property type="evidence" value="ECO:0007669"/>
    <property type="project" value="TreeGrafter"/>
</dbReference>
<dbReference type="Proteomes" id="UP000095280">
    <property type="component" value="Unplaced"/>
</dbReference>
<dbReference type="GO" id="GO:0006297">
    <property type="term" value="P:nucleotide-excision repair, DNA gap filling"/>
    <property type="evidence" value="ECO:0007669"/>
    <property type="project" value="TreeGrafter"/>
</dbReference>
<comment type="subcellular location">
    <subcellularLocation>
        <location evidence="1">Nucleus</location>
    </subcellularLocation>
</comment>
<protein>
    <recommendedName>
        <fullName evidence="1">DNA polymerase epsilon catalytic subunit</fullName>
        <ecNumber evidence="1">2.7.7.7</ecNumber>
    </recommendedName>
</protein>
<dbReference type="PANTHER" id="PTHR10670">
    <property type="entry name" value="DNA POLYMERASE EPSILON CATALYTIC SUBUNIT A"/>
    <property type="match status" value="1"/>
</dbReference>
<keyword evidence="1" id="KW-0411">Iron-sulfur</keyword>
<keyword evidence="1" id="KW-0863">Zinc-finger</keyword>
<dbReference type="GO" id="GO:0006287">
    <property type="term" value="P:base-excision repair, gap-filling"/>
    <property type="evidence" value="ECO:0007669"/>
    <property type="project" value="TreeGrafter"/>
</dbReference>
<dbReference type="InterPro" id="IPR029703">
    <property type="entry name" value="POL2"/>
</dbReference>
<evidence type="ECO:0000256" key="2">
    <source>
        <dbReference type="SAM" id="MobiDB-lite"/>
    </source>
</evidence>
<keyword evidence="1" id="KW-0479">Metal-binding</keyword>
<keyword evidence="1" id="KW-0862">Zinc</keyword>
<dbReference type="Pfam" id="PF22634">
    <property type="entry name" value="POL2_thumb"/>
    <property type="match status" value="1"/>
</dbReference>
<evidence type="ECO:0000313" key="4">
    <source>
        <dbReference type="Proteomes" id="UP000095280"/>
    </source>
</evidence>
<dbReference type="GO" id="GO:0006272">
    <property type="term" value="P:leading strand elongation"/>
    <property type="evidence" value="ECO:0007669"/>
    <property type="project" value="TreeGrafter"/>
</dbReference>
<keyword evidence="1" id="KW-0408">Iron</keyword>
<evidence type="ECO:0000256" key="1">
    <source>
        <dbReference type="RuleBase" id="RU365029"/>
    </source>
</evidence>
<dbReference type="GO" id="GO:0045004">
    <property type="term" value="P:DNA replication proofreading"/>
    <property type="evidence" value="ECO:0007669"/>
    <property type="project" value="TreeGrafter"/>
</dbReference>
<comment type="function">
    <text evidence="1">DNA polymerase II participates in chromosomal DNA replication.</text>
</comment>
<evidence type="ECO:0000313" key="5">
    <source>
        <dbReference type="WBParaSite" id="maker-unitig_23444-snap-gene-0.1-mRNA-1"/>
    </source>
</evidence>
<keyword evidence="1" id="KW-0235">DNA replication</keyword>
<dbReference type="GO" id="GO:0003887">
    <property type="term" value="F:DNA-directed DNA polymerase activity"/>
    <property type="evidence" value="ECO:0007669"/>
    <property type="project" value="UniProtKB-KW"/>
</dbReference>
<dbReference type="GO" id="GO:0008270">
    <property type="term" value="F:zinc ion binding"/>
    <property type="evidence" value="ECO:0007669"/>
    <property type="project" value="UniProtKB-KW"/>
</dbReference>
<accession>A0A1I8F8Q7</accession>
<dbReference type="GO" id="GO:0000278">
    <property type="term" value="P:mitotic cell cycle"/>
    <property type="evidence" value="ECO:0007669"/>
    <property type="project" value="TreeGrafter"/>
</dbReference>
<reference evidence="5" key="1">
    <citation type="submission" date="2016-11" db="UniProtKB">
        <authorList>
            <consortium name="WormBaseParasite"/>
        </authorList>
    </citation>
    <scope>IDENTIFICATION</scope>
</reference>
<sequence>NSISTALLAELKGFEVKRNGELQLIKIFQSSVFEGLPEGDSLAECYAAGQAWRQGQSIAGPGLPLVISKSGPKALQSPNGPAEPSVKRHFLRRWLKSPAYRIWTFVHSRLGLLYRTVEQRRAEIITIPAALQHVANPVCPACRIPDWLRKKLLEKTDVFKQRRNFRYDDAGDSVLMEIGTGEDAEAAEAGARLQVLNAARTFSNPNQDAIGATNKPPVVNALSRTPGPAASSAVTDLDKPWFEALGEPPRLRRDSSKGFADWLRFHKRKWRHQRAQQRACNAGGGASKRARTAGIPPILPPASPYRLRIFWRRCRCSLLGLAPVAESAVCPLLFEGINELCSTGPGDCTAAGETGEPGLFRMWIVVDQELRCVKV</sequence>
<keyword evidence="1" id="KW-0548">Nucleotidyltransferase</keyword>
<keyword evidence="1" id="KW-0539">Nucleus</keyword>
<feature type="region of interest" description="Disordered" evidence="2">
    <location>
        <begin position="276"/>
        <end position="295"/>
    </location>
</feature>
<dbReference type="AlphaFoldDB" id="A0A1I8F8Q7"/>
<dbReference type="InterPro" id="IPR055191">
    <property type="entry name" value="POL2_thumb"/>
</dbReference>
<keyword evidence="1" id="KW-0239">DNA-directed DNA polymerase</keyword>
<dbReference type="GO" id="GO:0003677">
    <property type="term" value="F:DNA binding"/>
    <property type="evidence" value="ECO:0007669"/>
    <property type="project" value="UniProtKB-KW"/>
</dbReference>
<keyword evidence="1" id="KW-0808">Transferase</keyword>
<comment type="similarity">
    <text evidence="1">Belongs to the DNA polymerase type-B family.</text>
</comment>
<comment type="cofactor">
    <cofactor evidence="1">
        <name>[4Fe-4S] cluster</name>
        <dbReference type="ChEBI" id="CHEBI:49883"/>
    </cofactor>
</comment>
<keyword evidence="1" id="KW-0004">4Fe-4S</keyword>